<protein>
    <recommendedName>
        <fullName evidence="3">ATP-dependent DNA helicase</fullName>
    </recommendedName>
</protein>
<proteinExistence type="predicted"/>
<keyword evidence="2" id="KW-1185">Reference proteome</keyword>
<gene>
    <name evidence="1" type="ORF">Ahy_B03g066537</name>
</gene>
<comment type="caution">
    <text evidence="1">The sequence shown here is derived from an EMBL/GenBank/DDBJ whole genome shotgun (WGS) entry which is preliminary data.</text>
</comment>
<sequence length="123" mass="14450">MHASPLDSCKMTKNSWASGLYVRRLFVILLTSNNISRPEHVWDRCWYELSNDILYRQRAVMNMRELTMSDDEIKQLCLMDIDKILHFYARTILAPTLDIVEEVNNHLMAIISGGENYILVRIF</sequence>
<evidence type="ECO:0008006" key="3">
    <source>
        <dbReference type="Google" id="ProtNLM"/>
    </source>
</evidence>
<name>A0A445A474_ARAHY</name>
<evidence type="ECO:0000313" key="1">
    <source>
        <dbReference type="EMBL" id="RYR21254.1"/>
    </source>
</evidence>
<reference evidence="1 2" key="1">
    <citation type="submission" date="2019-01" db="EMBL/GenBank/DDBJ databases">
        <title>Sequencing of cultivated peanut Arachis hypogaea provides insights into genome evolution and oil improvement.</title>
        <authorList>
            <person name="Chen X."/>
        </authorList>
    </citation>
    <scope>NUCLEOTIDE SEQUENCE [LARGE SCALE GENOMIC DNA]</scope>
    <source>
        <strain evidence="2">cv. Fuhuasheng</strain>
        <tissue evidence="1">Leaves</tissue>
    </source>
</reference>
<dbReference type="AlphaFoldDB" id="A0A445A474"/>
<dbReference type="Proteomes" id="UP000289738">
    <property type="component" value="Chromosome B03"/>
</dbReference>
<organism evidence="1 2">
    <name type="scientific">Arachis hypogaea</name>
    <name type="common">Peanut</name>
    <dbReference type="NCBI Taxonomy" id="3818"/>
    <lineage>
        <taxon>Eukaryota</taxon>
        <taxon>Viridiplantae</taxon>
        <taxon>Streptophyta</taxon>
        <taxon>Embryophyta</taxon>
        <taxon>Tracheophyta</taxon>
        <taxon>Spermatophyta</taxon>
        <taxon>Magnoliopsida</taxon>
        <taxon>eudicotyledons</taxon>
        <taxon>Gunneridae</taxon>
        <taxon>Pentapetalae</taxon>
        <taxon>rosids</taxon>
        <taxon>fabids</taxon>
        <taxon>Fabales</taxon>
        <taxon>Fabaceae</taxon>
        <taxon>Papilionoideae</taxon>
        <taxon>50 kb inversion clade</taxon>
        <taxon>dalbergioids sensu lato</taxon>
        <taxon>Dalbergieae</taxon>
        <taxon>Pterocarpus clade</taxon>
        <taxon>Arachis</taxon>
    </lineage>
</organism>
<accession>A0A445A474</accession>
<dbReference type="EMBL" id="SDMP01000013">
    <property type="protein sequence ID" value="RYR21254.1"/>
    <property type="molecule type" value="Genomic_DNA"/>
</dbReference>
<evidence type="ECO:0000313" key="2">
    <source>
        <dbReference type="Proteomes" id="UP000289738"/>
    </source>
</evidence>